<dbReference type="RefSeq" id="WP_133117695.1">
    <property type="nucleotide sequence ID" value="NZ_AP022563.1"/>
</dbReference>
<dbReference type="Proteomes" id="UP000467006">
    <property type="component" value="Chromosome"/>
</dbReference>
<evidence type="ECO:0008006" key="3">
    <source>
        <dbReference type="Google" id="ProtNLM"/>
    </source>
</evidence>
<dbReference type="SUPFAM" id="SSF53335">
    <property type="entry name" value="S-adenosyl-L-methionine-dependent methyltransferases"/>
    <property type="match status" value="1"/>
</dbReference>
<dbReference type="KEGG" id="mdu:MDUV_28590"/>
<keyword evidence="2" id="KW-1185">Reference proteome</keyword>
<evidence type="ECO:0000313" key="2">
    <source>
        <dbReference type="Proteomes" id="UP000467006"/>
    </source>
</evidence>
<name>A0A7I7K3F4_9MYCO</name>
<organism evidence="1 2">
    <name type="scientific">Mycolicibacterium duvalii</name>
    <dbReference type="NCBI Taxonomy" id="39688"/>
    <lineage>
        <taxon>Bacteria</taxon>
        <taxon>Bacillati</taxon>
        <taxon>Actinomycetota</taxon>
        <taxon>Actinomycetes</taxon>
        <taxon>Mycobacteriales</taxon>
        <taxon>Mycobacteriaceae</taxon>
        <taxon>Mycolicibacterium</taxon>
    </lineage>
</organism>
<proteinExistence type="predicted"/>
<gene>
    <name evidence="1" type="ORF">MDUV_28590</name>
</gene>
<evidence type="ECO:0000313" key="1">
    <source>
        <dbReference type="EMBL" id="BBX17999.1"/>
    </source>
</evidence>
<dbReference type="InterPro" id="IPR029063">
    <property type="entry name" value="SAM-dependent_MTases_sf"/>
</dbReference>
<dbReference type="Gene3D" id="3.40.50.150">
    <property type="entry name" value="Vaccinia Virus protein VP39"/>
    <property type="match status" value="1"/>
</dbReference>
<accession>A0A7I7K3F4</accession>
<dbReference type="AlphaFoldDB" id="A0A7I7K3F4"/>
<reference evidence="1 2" key="1">
    <citation type="journal article" date="2019" name="Emerg. Microbes Infect.">
        <title>Comprehensive subspecies identification of 175 nontuberculous mycobacteria species based on 7547 genomic profiles.</title>
        <authorList>
            <person name="Matsumoto Y."/>
            <person name="Kinjo T."/>
            <person name="Motooka D."/>
            <person name="Nabeya D."/>
            <person name="Jung N."/>
            <person name="Uechi K."/>
            <person name="Horii T."/>
            <person name="Iida T."/>
            <person name="Fujita J."/>
            <person name="Nakamura S."/>
        </authorList>
    </citation>
    <scope>NUCLEOTIDE SEQUENCE [LARGE SCALE GENOMIC DNA]</scope>
    <source>
        <strain evidence="1 2">JCM 6396</strain>
    </source>
</reference>
<sequence>MLPTEAAWIGNALRDVDATDLSPVLNLGSSTVKFRTIDQPHIHREIFAPLAARNIRVIHSDLKQQEGVEIAGDILDPAVQAEIRKLGVRSVMCNNMLEHVTDIDGVCAALAQICPPNGLLFVSVPHEYPFHPDPIDNGFRPNLEELARVLGPGFELRKGQVVNCGNYKDKIRHGPGLLRRDLKLVIGARDPIKMRILRENYRFWTSQYKISCAVFARGGK</sequence>
<dbReference type="OrthoDB" id="7594711at2"/>
<protein>
    <recommendedName>
        <fullName evidence="3">SAM-dependent methyltransferase</fullName>
    </recommendedName>
</protein>
<dbReference type="EMBL" id="AP022563">
    <property type="protein sequence ID" value="BBX17999.1"/>
    <property type="molecule type" value="Genomic_DNA"/>
</dbReference>